<feature type="chain" id="PRO_5045946919" description="AMIN-like domain-containing protein" evidence="1">
    <location>
        <begin position="25"/>
        <end position="191"/>
    </location>
</feature>
<accession>A0ABP9NI53</accession>
<name>A0ABP9NI53_9PSEU</name>
<sequence length="191" mass="19485">MSRTLRHLLTVVLALTAVVLPVVAATTPAPAPVAAASCSTPWGSTPEVVTQLGRAPLTAVRTGPHGCFDRVVFDLAGPAAGYHVEYVDHVSQDGSGTVLDVPGAARLLVSVGHPAYDDAGNPTIVPAPTAGGQIADVSGYRTLRSVVYGGSFEGATTFGVGVRARLPFRVLTIDIPGAGARLVVDVAHGWS</sequence>
<dbReference type="Proteomes" id="UP001500804">
    <property type="component" value="Unassembled WGS sequence"/>
</dbReference>
<evidence type="ECO:0000256" key="1">
    <source>
        <dbReference type="SAM" id="SignalP"/>
    </source>
</evidence>
<evidence type="ECO:0000259" key="2">
    <source>
        <dbReference type="Pfam" id="PF24837"/>
    </source>
</evidence>
<organism evidence="3 4">
    <name type="scientific">Pseudonocardia adelaidensis</name>
    <dbReference type="NCBI Taxonomy" id="648754"/>
    <lineage>
        <taxon>Bacteria</taxon>
        <taxon>Bacillati</taxon>
        <taxon>Actinomycetota</taxon>
        <taxon>Actinomycetes</taxon>
        <taxon>Pseudonocardiales</taxon>
        <taxon>Pseudonocardiaceae</taxon>
        <taxon>Pseudonocardia</taxon>
    </lineage>
</organism>
<gene>
    <name evidence="3" type="ORF">GCM10023320_28120</name>
</gene>
<protein>
    <recommendedName>
        <fullName evidence="2">AMIN-like domain-containing protein</fullName>
    </recommendedName>
</protein>
<reference evidence="4" key="1">
    <citation type="journal article" date="2019" name="Int. J. Syst. Evol. Microbiol.">
        <title>The Global Catalogue of Microorganisms (GCM) 10K type strain sequencing project: providing services to taxonomists for standard genome sequencing and annotation.</title>
        <authorList>
            <consortium name="The Broad Institute Genomics Platform"/>
            <consortium name="The Broad Institute Genome Sequencing Center for Infectious Disease"/>
            <person name="Wu L."/>
            <person name="Ma J."/>
        </authorList>
    </citation>
    <scope>NUCLEOTIDE SEQUENCE [LARGE SCALE GENOMIC DNA]</scope>
    <source>
        <strain evidence="4">JCM 18302</strain>
    </source>
</reference>
<dbReference type="Pfam" id="PF24837">
    <property type="entry name" value="AMIN-like"/>
    <property type="match status" value="1"/>
</dbReference>
<evidence type="ECO:0000313" key="3">
    <source>
        <dbReference type="EMBL" id="GAA5120603.1"/>
    </source>
</evidence>
<proteinExistence type="predicted"/>
<keyword evidence="4" id="KW-1185">Reference proteome</keyword>
<dbReference type="InterPro" id="IPR056303">
    <property type="entry name" value="AMIN-like"/>
</dbReference>
<evidence type="ECO:0000313" key="4">
    <source>
        <dbReference type="Proteomes" id="UP001500804"/>
    </source>
</evidence>
<dbReference type="RefSeq" id="WP_345605455.1">
    <property type="nucleotide sequence ID" value="NZ_BAABJO010000009.1"/>
</dbReference>
<feature type="domain" description="AMIN-like" evidence="2">
    <location>
        <begin position="56"/>
        <end position="188"/>
    </location>
</feature>
<feature type="signal peptide" evidence="1">
    <location>
        <begin position="1"/>
        <end position="24"/>
    </location>
</feature>
<comment type="caution">
    <text evidence="3">The sequence shown here is derived from an EMBL/GenBank/DDBJ whole genome shotgun (WGS) entry which is preliminary data.</text>
</comment>
<dbReference type="EMBL" id="BAABJO010000009">
    <property type="protein sequence ID" value="GAA5120603.1"/>
    <property type="molecule type" value="Genomic_DNA"/>
</dbReference>
<keyword evidence="1" id="KW-0732">Signal</keyword>